<dbReference type="AlphaFoldDB" id="A0A7L0W3N6"/>
<evidence type="ECO:0000256" key="3">
    <source>
        <dbReference type="SAM" id="MobiDB-lite"/>
    </source>
</evidence>
<dbReference type="Pfam" id="PF09728">
    <property type="entry name" value="Taxilin"/>
    <property type="match status" value="1"/>
</dbReference>
<dbReference type="Proteomes" id="UP000562322">
    <property type="component" value="Unassembled WGS sequence"/>
</dbReference>
<feature type="compositionally biased region" description="Low complexity" evidence="3">
    <location>
        <begin position="32"/>
        <end position="43"/>
    </location>
</feature>
<keyword evidence="2" id="KW-0175">Coiled coil</keyword>
<feature type="compositionally biased region" description="Basic and acidic residues" evidence="3">
    <location>
        <begin position="45"/>
        <end position="66"/>
    </location>
</feature>
<dbReference type="GO" id="GO:0019905">
    <property type="term" value="F:syntaxin binding"/>
    <property type="evidence" value="ECO:0007669"/>
    <property type="project" value="InterPro"/>
</dbReference>
<feature type="coiled-coil region" evidence="2">
    <location>
        <begin position="173"/>
        <end position="242"/>
    </location>
</feature>
<comment type="similarity">
    <text evidence="1">Belongs to the taxilin family.</text>
</comment>
<feature type="coiled-coil region" evidence="2">
    <location>
        <begin position="403"/>
        <end position="479"/>
    </location>
</feature>
<feature type="compositionally biased region" description="Basic and acidic residues" evidence="3">
    <location>
        <begin position="96"/>
        <end position="108"/>
    </location>
</feature>
<sequence>MKNQGGETKAALRPASSSKVGSALLLEEGDPAEATAALEAPLAQEDTKSSRPAVRDVSEELSRQLEDILNTYCVDASQEGPGEDGGQSEPAETEEAEKCRSESPRNGDQESGGPEMNGEKEGTKGTEEFRPGEECGERDQKKAQEKKKAKGLGKEITLLMQTLNTLSTPEEKLAALCKKYAELLEEHRNSQKQMKILQKKQTQLVQEKDHLQSEHSKAILARSKLESLCRELQRHNRTLKARLLTSALPTQEEGVQRAREEEEKRKEVTSHFQVTLNDIQLQMEQHNERNSKLRQENMELAERLKKLIEQYELREEHIDKVFKHKDLQQQLVDAKLQQAQEMLKEAEERHQREKDFLLKEAVESQRMCELMKQQETHLKQQLALYTEKFEEFQNTLSKSSEVFTTFKQEMEKMTKKIKKLEKETTMYRSRWESSNKALLEMAEEKTLRDKELEGLQVKIQRLEKLCRALQTERNDLNKKVQDLCA</sequence>
<organism evidence="4 5">
    <name type="scientific">Alectura lathami</name>
    <name type="common">Australian brush turkey</name>
    <dbReference type="NCBI Taxonomy" id="81907"/>
    <lineage>
        <taxon>Eukaryota</taxon>
        <taxon>Metazoa</taxon>
        <taxon>Chordata</taxon>
        <taxon>Craniata</taxon>
        <taxon>Vertebrata</taxon>
        <taxon>Euteleostomi</taxon>
        <taxon>Archelosauria</taxon>
        <taxon>Archosauria</taxon>
        <taxon>Dinosauria</taxon>
        <taxon>Saurischia</taxon>
        <taxon>Theropoda</taxon>
        <taxon>Coelurosauria</taxon>
        <taxon>Aves</taxon>
        <taxon>Neognathae</taxon>
        <taxon>Galloanserae</taxon>
        <taxon>Galliformes</taxon>
        <taxon>Megapodiidae</taxon>
        <taxon>Alectura</taxon>
    </lineage>
</organism>
<evidence type="ECO:0000313" key="5">
    <source>
        <dbReference type="Proteomes" id="UP000562322"/>
    </source>
</evidence>
<keyword evidence="5" id="KW-1185">Reference proteome</keyword>
<name>A0A7L0W3N6_ALELA</name>
<feature type="non-terminal residue" evidence="4">
    <location>
        <position position="1"/>
    </location>
</feature>
<feature type="coiled-coil region" evidence="2">
    <location>
        <begin position="276"/>
        <end position="360"/>
    </location>
</feature>
<evidence type="ECO:0000256" key="2">
    <source>
        <dbReference type="SAM" id="Coils"/>
    </source>
</evidence>
<feature type="non-terminal residue" evidence="4">
    <location>
        <position position="485"/>
    </location>
</feature>
<dbReference type="EMBL" id="VXAV01002121">
    <property type="protein sequence ID" value="NXL85062.1"/>
    <property type="molecule type" value="Genomic_DNA"/>
</dbReference>
<dbReference type="OrthoDB" id="425555at2759"/>
<gene>
    <name evidence="4" type="primary">Txlna</name>
    <name evidence="4" type="ORF">ALELAT_R10190</name>
</gene>
<dbReference type="PANTHER" id="PTHR16127:SF12">
    <property type="entry name" value="ALPHA-TAXILIN"/>
    <property type="match status" value="1"/>
</dbReference>
<protein>
    <submittedName>
        <fullName evidence="4">TXLNA protein</fullName>
    </submittedName>
</protein>
<accession>A0A7L0W3N6</accession>
<reference evidence="4 5" key="1">
    <citation type="submission" date="2019-09" db="EMBL/GenBank/DDBJ databases">
        <title>Bird 10,000 Genomes (B10K) Project - Family phase.</title>
        <authorList>
            <person name="Zhang G."/>
        </authorList>
    </citation>
    <scope>NUCLEOTIDE SEQUENCE [LARGE SCALE GENOMIC DNA]</scope>
    <source>
        <strain evidence="4">B10K-DU-001-39</strain>
        <tissue evidence="4">Muscle</tissue>
    </source>
</reference>
<feature type="compositionally biased region" description="Basic and acidic residues" evidence="3">
    <location>
        <begin position="117"/>
        <end position="143"/>
    </location>
</feature>
<evidence type="ECO:0000313" key="4">
    <source>
        <dbReference type="EMBL" id="NXL85062.1"/>
    </source>
</evidence>
<proteinExistence type="inferred from homology"/>
<dbReference type="PANTHER" id="PTHR16127">
    <property type="entry name" value="TAXILIN"/>
    <property type="match status" value="1"/>
</dbReference>
<evidence type="ECO:0000256" key="1">
    <source>
        <dbReference type="ARBA" id="ARBA00009550"/>
    </source>
</evidence>
<dbReference type="InterPro" id="IPR026183">
    <property type="entry name" value="Taxilin_fam"/>
</dbReference>
<comment type="caution">
    <text evidence="4">The sequence shown here is derived from an EMBL/GenBank/DDBJ whole genome shotgun (WGS) entry which is preliminary data.</text>
</comment>
<feature type="region of interest" description="Disordered" evidence="3">
    <location>
        <begin position="1"/>
        <end position="150"/>
    </location>
</feature>